<keyword evidence="2" id="KW-1185">Reference proteome</keyword>
<evidence type="ECO:0000313" key="1">
    <source>
        <dbReference type="EMBL" id="ORA78976.1"/>
    </source>
</evidence>
<proteinExistence type="predicted"/>
<comment type="caution">
    <text evidence="1">The sequence shown here is derived from an EMBL/GenBank/DDBJ whole genome shotgun (WGS) entry which is preliminary data.</text>
</comment>
<name>A0ABX3SMG1_MYCMA</name>
<organism evidence="1 2">
    <name type="scientific">Mycobacterium malmoense</name>
    <dbReference type="NCBI Taxonomy" id="1780"/>
    <lineage>
        <taxon>Bacteria</taxon>
        <taxon>Bacillati</taxon>
        <taxon>Actinomycetota</taxon>
        <taxon>Actinomycetes</taxon>
        <taxon>Mycobacteriales</taxon>
        <taxon>Mycobacteriaceae</taxon>
        <taxon>Mycobacterium</taxon>
    </lineage>
</organism>
<reference evidence="1 2" key="1">
    <citation type="submission" date="2017-02" db="EMBL/GenBank/DDBJ databases">
        <title>The new phylogeny of genus Mycobacterium.</title>
        <authorList>
            <person name="Tortoli E."/>
            <person name="Trovato A."/>
            <person name="Cirillo D.M."/>
        </authorList>
    </citation>
    <scope>NUCLEOTIDE SEQUENCE [LARGE SCALE GENOMIC DNA]</scope>
    <source>
        <strain evidence="1 2">IP1130001</strain>
    </source>
</reference>
<dbReference type="RefSeq" id="WP_083011856.1">
    <property type="nucleotide sequence ID" value="NZ_CP060015.1"/>
</dbReference>
<dbReference type="Proteomes" id="UP000243140">
    <property type="component" value="Unassembled WGS sequence"/>
</dbReference>
<dbReference type="EMBL" id="MVHV01000025">
    <property type="protein sequence ID" value="ORA78976.1"/>
    <property type="molecule type" value="Genomic_DNA"/>
</dbReference>
<gene>
    <name evidence="1" type="ORF">BST29_20350</name>
</gene>
<evidence type="ECO:0000313" key="2">
    <source>
        <dbReference type="Proteomes" id="UP000243140"/>
    </source>
</evidence>
<protein>
    <submittedName>
        <fullName evidence="1">Uncharacterized protein</fullName>
    </submittedName>
</protein>
<accession>A0ABX3SMG1</accession>
<sequence length="128" mass="13907">MTSPGRGTDRPFTVIVCAACAVDDQLSVIDELRPTIRRCPHAMLVSAACMLGPLTCASRPTGCGVMAVVQPCTNDRIACGPPHWIGPITDNCEAAALRDWLELGQWEKTPVPRQLSRHLWARSASRNN</sequence>